<dbReference type="SUPFAM" id="SSF52799">
    <property type="entry name" value="(Phosphotyrosine protein) phosphatases II"/>
    <property type="match status" value="1"/>
</dbReference>
<evidence type="ECO:0000256" key="1">
    <source>
        <dbReference type="ARBA" id="ARBA00010702"/>
    </source>
</evidence>
<gene>
    <name evidence="4" type="ORF">D477_004471</name>
</gene>
<dbReference type="Gene3D" id="3.90.190.10">
    <property type="entry name" value="Protein tyrosine phosphatase superfamily"/>
    <property type="match status" value="1"/>
</dbReference>
<dbReference type="InterPro" id="IPR050792">
    <property type="entry name" value="ADP-ribosylglycohydrolase"/>
</dbReference>
<dbReference type="PANTHER" id="PTHR16222">
    <property type="entry name" value="ADP-RIBOSYLGLYCOHYDROLASE"/>
    <property type="match status" value="1"/>
</dbReference>
<dbReference type="Gene3D" id="1.10.4080.10">
    <property type="entry name" value="ADP-ribosylation/Crystallin J1"/>
    <property type="match status" value="1"/>
</dbReference>
<comment type="caution">
    <text evidence="4">The sequence shown here is derived from an EMBL/GenBank/DDBJ whole genome shotgun (WGS) entry which is preliminary data.</text>
</comment>
<dbReference type="OrthoDB" id="9798107at2"/>
<dbReference type="GO" id="GO:0016787">
    <property type="term" value="F:hydrolase activity"/>
    <property type="evidence" value="ECO:0007669"/>
    <property type="project" value="UniProtKB-KW"/>
</dbReference>
<dbReference type="InterPro" id="IPR036705">
    <property type="entry name" value="Ribosyl_crysJ1_sf"/>
</dbReference>
<evidence type="ECO:0000256" key="3">
    <source>
        <dbReference type="PIRSR" id="PIRSR605502-1"/>
    </source>
</evidence>
<feature type="binding site" evidence="3">
    <location>
        <position position="56"/>
    </location>
    <ligand>
        <name>Mg(2+)</name>
        <dbReference type="ChEBI" id="CHEBI:18420"/>
        <label>1</label>
    </ligand>
</feature>
<dbReference type="PANTHER" id="PTHR16222:SF24">
    <property type="entry name" value="ADP-RIBOSYLHYDROLASE ARH3"/>
    <property type="match status" value="1"/>
</dbReference>
<dbReference type="InterPro" id="IPR005502">
    <property type="entry name" value="Ribosyl_crysJ1"/>
</dbReference>
<dbReference type="GO" id="GO:0046872">
    <property type="term" value="F:metal ion binding"/>
    <property type="evidence" value="ECO:0007669"/>
    <property type="project" value="UniProtKB-KW"/>
</dbReference>
<dbReference type="AlphaFoldDB" id="N1UYE2"/>
<sequence length="492" mass="52004">MNLNSLQNDRAAGVLVTLAAGDALGAGYEFGPALPDTADVSMKGGGPFGFAPAEWTDDTSMAIVIAEALLEAAGEGRSLDERTKGAMAQAWSDWARGAKDVGVQTRAVLGRAGAAVTAEGRSTITAADAYAASEQVHRSTGRSGGNGSLMRTAPLALAYLGRPERDLFDAALEVSALTHFDPEAGEACALWCLAIRHAVLTGELDVRAGLPFLTKERAAVWAVRIETAEAKLPRDFSHNGWVVEAFQAAWSAITTTAGAASGPAHLRAALEAAVRGGNDTDTVASIAGGLLGAAYGFTAVPFEWRRKLHGWPGYKARDLQRLALQLARGEGRTEGHWPDLPVFDNSTYISPTRTDVVEHPLDSDVLLGGAPALSRNDYDAVVSLSRVGTAETHVDASDHAAFWLLDEAGAESNAHLEYVLQEAAAAVALFRSEGKRVLLHCVRMESRTPTVAALYGALLTGMTPEEALDKVREVLPHANPNPGFRQALRRLS</sequence>
<comment type="cofactor">
    <cofactor evidence="3">
        <name>Mg(2+)</name>
        <dbReference type="ChEBI" id="CHEBI:18420"/>
    </cofactor>
    <text evidence="3">Binds 2 magnesium ions per subunit.</text>
</comment>
<proteinExistence type="inferred from homology"/>
<dbReference type="EMBL" id="ANPE02000074">
    <property type="protein sequence ID" value="EMY35401.1"/>
    <property type="molecule type" value="Genomic_DNA"/>
</dbReference>
<feature type="binding site" evidence="3">
    <location>
        <position position="282"/>
    </location>
    <ligand>
        <name>Mg(2+)</name>
        <dbReference type="ChEBI" id="CHEBI:18420"/>
        <label>1</label>
    </ligand>
</feature>
<feature type="binding site" evidence="3">
    <location>
        <position position="58"/>
    </location>
    <ligand>
        <name>Mg(2+)</name>
        <dbReference type="ChEBI" id="CHEBI:18420"/>
        <label>1</label>
    </ligand>
</feature>
<evidence type="ECO:0000313" key="5">
    <source>
        <dbReference type="Proteomes" id="UP000010729"/>
    </source>
</evidence>
<evidence type="ECO:0000313" key="4">
    <source>
        <dbReference type="EMBL" id="EMY35401.1"/>
    </source>
</evidence>
<keyword evidence="3" id="KW-0479">Metal-binding</keyword>
<feature type="binding site" evidence="3">
    <location>
        <position position="57"/>
    </location>
    <ligand>
        <name>Mg(2+)</name>
        <dbReference type="ChEBI" id="CHEBI:18420"/>
        <label>1</label>
    </ligand>
</feature>
<dbReference type="Pfam" id="PF03747">
    <property type="entry name" value="ADP_ribosyl_GH"/>
    <property type="match status" value="1"/>
</dbReference>
<dbReference type="Proteomes" id="UP000010729">
    <property type="component" value="Unassembled WGS sequence"/>
</dbReference>
<dbReference type="SUPFAM" id="SSF101478">
    <property type="entry name" value="ADP-ribosylglycohydrolase"/>
    <property type="match status" value="1"/>
</dbReference>
<feature type="binding site" evidence="3">
    <location>
        <position position="279"/>
    </location>
    <ligand>
        <name>Mg(2+)</name>
        <dbReference type="ChEBI" id="CHEBI:18420"/>
        <label>1</label>
    </ligand>
</feature>
<keyword evidence="2" id="KW-0378">Hydrolase</keyword>
<dbReference type="CDD" id="cd14498">
    <property type="entry name" value="DSP"/>
    <property type="match status" value="1"/>
</dbReference>
<accession>N1UYE2</accession>
<dbReference type="RefSeq" id="WP_005267620.1">
    <property type="nucleotide sequence ID" value="NZ_ANPE02000074.1"/>
</dbReference>
<organism evidence="4 5">
    <name type="scientific">Arthrobacter crystallopoietes BAB-32</name>
    <dbReference type="NCBI Taxonomy" id="1246476"/>
    <lineage>
        <taxon>Bacteria</taxon>
        <taxon>Bacillati</taxon>
        <taxon>Actinomycetota</taxon>
        <taxon>Actinomycetes</taxon>
        <taxon>Micrococcales</taxon>
        <taxon>Micrococcaceae</taxon>
        <taxon>Crystallibacter</taxon>
    </lineage>
</organism>
<keyword evidence="5" id="KW-1185">Reference proteome</keyword>
<comment type="similarity">
    <text evidence="1">Belongs to the ADP-ribosylglycohydrolase family.</text>
</comment>
<feature type="binding site" evidence="3">
    <location>
        <position position="281"/>
    </location>
    <ligand>
        <name>Mg(2+)</name>
        <dbReference type="ChEBI" id="CHEBI:18420"/>
        <label>1</label>
    </ligand>
</feature>
<protein>
    <submittedName>
        <fullName evidence="4">ADP-ribosylation/crystallin J1</fullName>
    </submittedName>
</protein>
<evidence type="ECO:0000256" key="2">
    <source>
        <dbReference type="ARBA" id="ARBA00022801"/>
    </source>
</evidence>
<keyword evidence="3" id="KW-0460">Magnesium</keyword>
<name>N1UYE2_9MICC</name>
<reference evidence="4 5" key="1">
    <citation type="journal article" date="2013" name="Genome Announc.">
        <title>Draft Genome Sequence of Arthrobacter crystallopoietes Strain BAB-32, Revealing Genes for Bioremediation.</title>
        <authorList>
            <person name="Joshi M.N."/>
            <person name="Pandit A.S."/>
            <person name="Sharma A."/>
            <person name="Pandya R.V."/>
            <person name="Desai S.M."/>
            <person name="Saxena A.K."/>
            <person name="Bagatharia S.B."/>
        </authorList>
    </citation>
    <scope>NUCLEOTIDE SEQUENCE [LARGE SCALE GENOMIC DNA]</scope>
    <source>
        <strain evidence="4 5">BAB-32</strain>
    </source>
</reference>
<dbReference type="InterPro" id="IPR029021">
    <property type="entry name" value="Prot-tyrosine_phosphatase-like"/>
</dbReference>